<evidence type="ECO:0000256" key="1">
    <source>
        <dbReference type="SAM" id="Coils"/>
    </source>
</evidence>
<sequence length="417" mass="44208">MGYEVNEEQLGDFGRYLAAEAGTTLPAIETLAREEGMSSDGFKGVLEPLGDVVTGEASVLVGEAFSLMQEKLCDLGDSVIAAAKTYGYVDEGTASLFETSGLSGDNGEDITFGSGNENYAEGGSSSFHVTATDIGEVDRPESSFADDVDAGAVLDVVNWIWSEFNVDGGKSFVDSILEPLAGNPNSIKANGEAWVSVGGNFGLMASNLLDNALTLARDDWGGDAADSFQDFLSSYWEKGAVWAGEKLGEFISKGFEKIAEVSIAIAQLAVDAINKLLKVAAKIAAKFIPYVGWAWTAIEYAAKAVSLIPGVGFDIDALHDNIMEVIDLAQKIFGLYESLEQVVATMQDYFNTAQDLVDTIKSIPEVSNLEDAASTLQTINDNMAALEEQQGTLEENIAAAEESLTELDGVAADAENK</sequence>
<dbReference type="EMBL" id="MSIF01000002">
    <property type="protein sequence ID" value="OLF12785.1"/>
    <property type="molecule type" value="Genomic_DNA"/>
</dbReference>
<dbReference type="RefSeq" id="WP_075131693.1">
    <property type="nucleotide sequence ID" value="NZ_MSIF01000002.1"/>
</dbReference>
<gene>
    <name evidence="2" type="ORF">BLA60_05815</name>
</gene>
<protein>
    <submittedName>
        <fullName evidence="2">Uncharacterized protein</fullName>
    </submittedName>
</protein>
<organism evidence="2 3">
    <name type="scientific">Actinophytocola xinjiangensis</name>
    <dbReference type="NCBI Taxonomy" id="485602"/>
    <lineage>
        <taxon>Bacteria</taxon>
        <taxon>Bacillati</taxon>
        <taxon>Actinomycetota</taxon>
        <taxon>Actinomycetes</taxon>
        <taxon>Pseudonocardiales</taxon>
        <taxon>Pseudonocardiaceae</taxon>
    </lineage>
</organism>
<dbReference type="Proteomes" id="UP000185696">
    <property type="component" value="Unassembled WGS sequence"/>
</dbReference>
<reference evidence="2 3" key="1">
    <citation type="submission" date="2016-12" db="EMBL/GenBank/DDBJ databases">
        <title>The draft genome sequence of Actinophytocola xinjiangensis.</title>
        <authorList>
            <person name="Wang W."/>
            <person name="Yuan L."/>
        </authorList>
    </citation>
    <scope>NUCLEOTIDE SEQUENCE [LARGE SCALE GENOMIC DNA]</scope>
    <source>
        <strain evidence="2 3">CGMCC 4.4663</strain>
    </source>
</reference>
<comment type="caution">
    <text evidence="2">The sequence shown here is derived from an EMBL/GenBank/DDBJ whole genome shotgun (WGS) entry which is preliminary data.</text>
</comment>
<accession>A0A7Z1B0Y4</accession>
<keyword evidence="1" id="KW-0175">Coiled coil</keyword>
<evidence type="ECO:0000313" key="2">
    <source>
        <dbReference type="EMBL" id="OLF12785.1"/>
    </source>
</evidence>
<evidence type="ECO:0000313" key="3">
    <source>
        <dbReference type="Proteomes" id="UP000185696"/>
    </source>
</evidence>
<keyword evidence="3" id="KW-1185">Reference proteome</keyword>
<proteinExistence type="predicted"/>
<dbReference type="AlphaFoldDB" id="A0A7Z1B0Y4"/>
<name>A0A7Z1B0Y4_9PSEU</name>
<feature type="coiled-coil region" evidence="1">
    <location>
        <begin position="369"/>
        <end position="417"/>
    </location>
</feature>
<dbReference type="OrthoDB" id="3659820at2"/>